<reference evidence="2" key="1">
    <citation type="journal article" date="2019" name="Sci. Rep.">
        <title>Draft genome of Tanacetum cinerariifolium, the natural source of mosquito coil.</title>
        <authorList>
            <person name="Yamashiro T."/>
            <person name="Shiraishi A."/>
            <person name="Satake H."/>
            <person name="Nakayama K."/>
        </authorList>
    </citation>
    <scope>NUCLEOTIDE SEQUENCE</scope>
</reference>
<feature type="compositionally biased region" description="Basic and acidic residues" evidence="1">
    <location>
        <begin position="60"/>
        <end position="71"/>
    </location>
</feature>
<comment type="caution">
    <text evidence="2">The sequence shown here is derived from an EMBL/GenBank/DDBJ whole genome shotgun (WGS) entry which is preliminary data.</text>
</comment>
<gene>
    <name evidence="2" type="ORF">Tci_902429</name>
</gene>
<dbReference type="EMBL" id="BKCJ011404111">
    <property type="protein sequence ID" value="GFD30460.1"/>
    <property type="molecule type" value="Genomic_DNA"/>
</dbReference>
<dbReference type="AlphaFoldDB" id="A0A699V711"/>
<proteinExistence type="predicted"/>
<evidence type="ECO:0000313" key="2">
    <source>
        <dbReference type="EMBL" id="GFD30460.1"/>
    </source>
</evidence>
<organism evidence="2">
    <name type="scientific">Tanacetum cinerariifolium</name>
    <name type="common">Dalmatian daisy</name>
    <name type="synonym">Chrysanthemum cinerariifolium</name>
    <dbReference type="NCBI Taxonomy" id="118510"/>
    <lineage>
        <taxon>Eukaryota</taxon>
        <taxon>Viridiplantae</taxon>
        <taxon>Streptophyta</taxon>
        <taxon>Embryophyta</taxon>
        <taxon>Tracheophyta</taxon>
        <taxon>Spermatophyta</taxon>
        <taxon>Magnoliopsida</taxon>
        <taxon>eudicotyledons</taxon>
        <taxon>Gunneridae</taxon>
        <taxon>Pentapetalae</taxon>
        <taxon>asterids</taxon>
        <taxon>campanulids</taxon>
        <taxon>Asterales</taxon>
        <taxon>Asteraceae</taxon>
        <taxon>Asteroideae</taxon>
        <taxon>Anthemideae</taxon>
        <taxon>Anthemidinae</taxon>
        <taxon>Tanacetum</taxon>
    </lineage>
</organism>
<accession>A0A699V711</accession>
<feature type="non-terminal residue" evidence="2">
    <location>
        <position position="113"/>
    </location>
</feature>
<name>A0A699V711_TANCI</name>
<evidence type="ECO:0000256" key="1">
    <source>
        <dbReference type="SAM" id="MobiDB-lite"/>
    </source>
</evidence>
<protein>
    <submittedName>
        <fullName evidence="2">Uncharacterized protein</fullName>
    </submittedName>
</protein>
<sequence length="113" mass="12635">MKRVGIGFSREVTPLFDNMLVQAPEEVGILQAHAQLMPISTEPSTSKPQKKHKPKRKHTKEPEVPHTKSQAEHNVPLPSPSHDPLPSDEDSLKLKKLMDLCTNLSNKVLDLES</sequence>
<feature type="region of interest" description="Disordered" evidence="1">
    <location>
        <begin position="34"/>
        <end position="90"/>
    </location>
</feature>
<feature type="compositionally biased region" description="Basic residues" evidence="1">
    <location>
        <begin position="48"/>
        <end position="59"/>
    </location>
</feature>